<organism evidence="1 2">
    <name type="scientific">Amycolatopsis sacchari</name>
    <dbReference type="NCBI Taxonomy" id="115433"/>
    <lineage>
        <taxon>Bacteria</taxon>
        <taxon>Bacillati</taxon>
        <taxon>Actinomycetota</taxon>
        <taxon>Actinomycetes</taxon>
        <taxon>Pseudonocardiales</taxon>
        <taxon>Pseudonocardiaceae</taxon>
        <taxon>Amycolatopsis</taxon>
    </lineage>
</organism>
<evidence type="ECO:0000313" key="1">
    <source>
        <dbReference type="EMBL" id="SFK32108.1"/>
    </source>
</evidence>
<proteinExistence type="predicted"/>
<dbReference type="STRING" id="115433.SAMN05421835_11842"/>
<protein>
    <recommendedName>
        <fullName evidence="3">Tetratricopeptide repeat-containing protein</fullName>
    </recommendedName>
</protein>
<keyword evidence="2" id="KW-1185">Reference proteome</keyword>
<evidence type="ECO:0000313" key="2">
    <source>
        <dbReference type="Proteomes" id="UP000199025"/>
    </source>
</evidence>
<accession>A0A1I3YJQ2</accession>
<gene>
    <name evidence="1" type="ORF">SAMN05421835_11842</name>
</gene>
<dbReference type="RefSeq" id="WP_218153549.1">
    <property type="nucleotide sequence ID" value="NZ_FORP01000018.1"/>
</dbReference>
<evidence type="ECO:0008006" key="3">
    <source>
        <dbReference type="Google" id="ProtNLM"/>
    </source>
</evidence>
<dbReference type="EMBL" id="FORP01000018">
    <property type="protein sequence ID" value="SFK32108.1"/>
    <property type="molecule type" value="Genomic_DNA"/>
</dbReference>
<dbReference type="Proteomes" id="UP000199025">
    <property type="component" value="Unassembled WGS sequence"/>
</dbReference>
<sequence>MTDPTMLAITEAVQAQDRERLLALWSTTGPGGDPLHRCTLAHYLADLCEHPAEALTWDVRALDAADTLTDERAQAHHAGLRVSGFYPSLHLNLADNYHKLGALDAARRHLAEARARLDVLPDDAYGATIRGAVERLTRDVGFSDAAAGSQAVRRD</sequence>
<reference evidence="1 2" key="1">
    <citation type="submission" date="2016-10" db="EMBL/GenBank/DDBJ databases">
        <authorList>
            <person name="de Groot N.N."/>
        </authorList>
    </citation>
    <scope>NUCLEOTIDE SEQUENCE [LARGE SCALE GENOMIC DNA]</scope>
    <source>
        <strain evidence="1 2">DSM 44468</strain>
    </source>
</reference>
<dbReference type="AlphaFoldDB" id="A0A1I3YJQ2"/>
<name>A0A1I3YJQ2_9PSEU</name>